<evidence type="ECO:0000256" key="5">
    <source>
        <dbReference type="ARBA" id="ARBA00023242"/>
    </source>
</evidence>
<dbReference type="EMBL" id="CM004393">
    <property type="protein sequence ID" value="OAY44980.1"/>
    <property type="molecule type" value="Genomic_DNA"/>
</dbReference>
<evidence type="ECO:0000256" key="1">
    <source>
        <dbReference type="ARBA" id="ARBA00004123"/>
    </source>
</evidence>
<evidence type="ECO:0000313" key="6">
    <source>
        <dbReference type="EMBL" id="OAY44980.1"/>
    </source>
</evidence>
<dbReference type="CDD" id="cd10017">
    <property type="entry name" value="B3_DNA"/>
    <property type="match status" value="1"/>
</dbReference>
<gene>
    <name evidence="6" type="ORF">MANES_07G022100</name>
</gene>
<protein>
    <recommendedName>
        <fullName evidence="7">TF-B3 domain-containing protein</fullName>
    </recommendedName>
</protein>
<keyword evidence="5" id="KW-0539">Nucleus</keyword>
<keyword evidence="2" id="KW-0805">Transcription regulation</keyword>
<comment type="subcellular location">
    <subcellularLocation>
        <location evidence="1">Nucleus</location>
    </subcellularLocation>
</comment>
<dbReference type="Gene3D" id="2.40.330.10">
    <property type="entry name" value="DNA-binding pseudobarrel domain"/>
    <property type="match status" value="1"/>
</dbReference>
<accession>A0A2C9VHT1</accession>
<dbReference type="InterPro" id="IPR003340">
    <property type="entry name" value="B3_DNA-bd"/>
</dbReference>
<dbReference type="AlphaFoldDB" id="A0A2C9VHT1"/>
<dbReference type="SUPFAM" id="SSF101936">
    <property type="entry name" value="DNA-binding pseudobarrel domain"/>
    <property type="match status" value="1"/>
</dbReference>
<sequence>MEIFSKKLTSIDIDKGLQVPDYSLAALPPSGSGNKVEFLVADIEGNAWNFACTTKTRNTLLKPVFSKGWYAFARHWGLRSGATIAFYMEIDQATGAQYKIKDYGIRKMSICNA</sequence>
<evidence type="ECO:0000256" key="2">
    <source>
        <dbReference type="ARBA" id="ARBA00023015"/>
    </source>
</evidence>
<keyword evidence="3" id="KW-0238">DNA-binding</keyword>
<reference evidence="6" key="1">
    <citation type="submission" date="2016-02" db="EMBL/GenBank/DDBJ databases">
        <title>WGS assembly of Manihot esculenta.</title>
        <authorList>
            <person name="Bredeson J.V."/>
            <person name="Prochnik S.E."/>
            <person name="Lyons J.B."/>
            <person name="Schmutz J."/>
            <person name="Grimwood J."/>
            <person name="Vrebalov J."/>
            <person name="Bart R.S."/>
            <person name="Amuge T."/>
            <person name="Ferguson M.E."/>
            <person name="Green R."/>
            <person name="Putnam N."/>
            <person name="Stites J."/>
            <person name="Rounsley S."/>
            <person name="Rokhsar D.S."/>
        </authorList>
    </citation>
    <scope>NUCLEOTIDE SEQUENCE [LARGE SCALE GENOMIC DNA]</scope>
    <source>
        <tissue evidence="6">Leaf</tissue>
    </source>
</reference>
<evidence type="ECO:0000256" key="4">
    <source>
        <dbReference type="ARBA" id="ARBA00023163"/>
    </source>
</evidence>
<organism evidence="6">
    <name type="scientific">Manihot esculenta</name>
    <name type="common">Cassava</name>
    <name type="synonym">Jatropha manihot</name>
    <dbReference type="NCBI Taxonomy" id="3983"/>
    <lineage>
        <taxon>Eukaryota</taxon>
        <taxon>Viridiplantae</taxon>
        <taxon>Streptophyta</taxon>
        <taxon>Embryophyta</taxon>
        <taxon>Tracheophyta</taxon>
        <taxon>Spermatophyta</taxon>
        <taxon>Magnoliopsida</taxon>
        <taxon>eudicotyledons</taxon>
        <taxon>Gunneridae</taxon>
        <taxon>Pentapetalae</taxon>
        <taxon>rosids</taxon>
        <taxon>fabids</taxon>
        <taxon>Malpighiales</taxon>
        <taxon>Euphorbiaceae</taxon>
        <taxon>Crotonoideae</taxon>
        <taxon>Manihoteae</taxon>
        <taxon>Manihot</taxon>
    </lineage>
</organism>
<dbReference type="GO" id="GO:0005634">
    <property type="term" value="C:nucleus"/>
    <property type="evidence" value="ECO:0007669"/>
    <property type="project" value="UniProtKB-SubCell"/>
</dbReference>
<keyword evidence="4" id="KW-0804">Transcription</keyword>
<name>A0A2C9VHT1_MANES</name>
<dbReference type="InterPro" id="IPR015300">
    <property type="entry name" value="DNA-bd_pseudobarrel_sf"/>
</dbReference>
<evidence type="ECO:0008006" key="7">
    <source>
        <dbReference type="Google" id="ProtNLM"/>
    </source>
</evidence>
<proteinExistence type="predicted"/>
<evidence type="ECO:0000256" key="3">
    <source>
        <dbReference type="ARBA" id="ARBA00023125"/>
    </source>
</evidence>
<dbReference type="GO" id="GO:0003677">
    <property type="term" value="F:DNA binding"/>
    <property type="evidence" value="ECO:0007669"/>
    <property type="project" value="UniProtKB-KW"/>
</dbReference>